<evidence type="ECO:0000256" key="11">
    <source>
        <dbReference type="ARBA" id="ARBA00023180"/>
    </source>
</evidence>
<evidence type="ECO:0000256" key="9">
    <source>
        <dbReference type="ARBA" id="ARBA00022989"/>
    </source>
</evidence>
<dbReference type="PANTHER" id="PTHR12174">
    <property type="entry name" value="SIGNAL PEPTIDE PEPTIDASE"/>
    <property type="match status" value="1"/>
</dbReference>
<feature type="transmembrane region" description="Helical" evidence="12">
    <location>
        <begin position="430"/>
        <end position="449"/>
    </location>
</feature>
<evidence type="ECO:0000256" key="12">
    <source>
        <dbReference type="SAM" id="Phobius"/>
    </source>
</evidence>
<evidence type="ECO:0000256" key="2">
    <source>
        <dbReference type="ARBA" id="ARBA00004337"/>
    </source>
</evidence>
<evidence type="ECO:0000259" key="14">
    <source>
        <dbReference type="Pfam" id="PF02225"/>
    </source>
</evidence>
<evidence type="ECO:0000256" key="13">
    <source>
        <dbReference type="SAM" id="SignalP"/>
    </source>
</evidence>
<name>A0A067E5N9_CITSI</name>
<dbReference type="PANTHER" id="PTHR12174:SF90">
    <property type="entry name" value="SIGNAL PEPTIDE PEPTIDASE-LIKE 3"/>
    <property type="match status" value="1"/>
</dbReference>
<feature type="domain" description="PA" evidence="14">
    <location>
        <begin position="84"/>
        <end position="166"/>
    </location>
</feature>
<feature type="transmembrane region" description="Helical" evidence="12">
    <location>
        <begin position="275"/>
        <end position="298"/>
    </location>
</feature>
<dbReference type="GO" id="GO:0006508">
    <property type="term" value="P:proteolysis"/>
    <property type="evidence" value="ECO:0007669"/>
    <property type="project" value="UniProtKB-KW"/>
</dbReference>
<feature type="signal peptide" evidence="13">
    <location>
        <begin position="1"/>
        <end position="23"/>
    </location>
</feature>
<evidence type="ECO:0000256" key="8">
    <source>
        <dbReference type="ARBA" id="ARBA00022801"/>
    </source>
</evidence>
<dbReference type="AlphaFoldDB" id="A0A067E5N9"/>
<comment type="subcellular location">
    <subcellularLocation>
        <location evidence="2">Endosome membrane</location>
        <topology evidence="2">Multi-pass membrane protein</topology>
    </subcellularLocation>
</comment>
<keyword evidence="8" id="KW-0378">Hydrolase</keyword>
<organism evidence="15 16">
    <name type="scientific">Citrus sinensis</name>
    <name type="common">Sweet orange</name>
    <name type="synonym">Citrus aurantium var. sinensis</name>
    <dbReference type="NCBI Taxonomy" id="2711"/>
    <lineage>
        <taxon>Eukaryota</taxon>
        <taxon>Viridiplantae</taxon>
        <taxon>Streptophyta</taxon>
        <taxon>Embryophyta</taxon>
        <taxon>Tracheophyta</taxon>
        <taxon>Spermatophyta</taxon>
        <taxon>Magnoliopsida</taxon>
        <taxon>eudicotyledons</taxon>
        <taxon>Gunneridae</taxon>
        <taxon>Pentapetalae</taxon>
        <taxon>rosids</taxon>
        <taxon>malvids</taxon>
        <taxon>Sapindales</taxon>
        <taxon>Rutaceae</taxon>
        <taxon>Aurantioideae</taxon>
        <taxon>Citrus</taxon>
    </lineage>
</organism>
<comment type="function">
    <text evidence="1">Intramembrane-cleaving aspartic protease (I-CLiP) that cleaves type II membrane signal peptides in the hydrophobic plane of the membrane.</text>
</comment>
<dbReference type="InterPro" id="IPR006639">
    <property type="entry name" value="Preselin/SPP"/>
</dbReference>
<dbReference type="InterPro" id="IPR003137">
    <property type="entry name" value="PA_domain"/>
</dbReference>
<evidence type="ECO:0000256" key="4">
    <source>
        <dbReference type="ARBA" id="ARBA00022670"/>
    </source>
</evidence>
<keyword evidence="6 13" id="KW-0732">Signal</keyword>
<dbReference type="InterPro" id="IPR046450">
    <property type="entry name" value="PA_dom_sf"/>
</dbReference>
<sequence length="512" mass="56674">MAMARRMATFICLFVVGLSFAAAGDVTLDDDDSSPNIPGCNNKLQLVKVKNWVDNVEGESFAGLTARFGLPLPSDAAKAFKLPAVLSNPLNCCSTASKLSGSIALSMRGDCAFTTKAEVAQAAGAAALVVINDEEDLYKMVCSENDTALNISIPVLMIPKSRGDALNKSIADKQRVELLLYAPNRPDVDFAVIFLWMMAVGTIIAAALWSLLTSEQTDERYNELSPKESSNLEAVKDDSEKEVLDITAKGAIVFVIVASTFLVLLYFFMSSWFVWLLVVLFCIGGIEGMHNIIVTLVLSKCRNCGRKTVHLPLLDEVSVLSLVVLLFCVVFAVVWAVRRQASYSWVGQDILGICLMITVLQMARLPNIKVASVLLCCAFVYDIFWVFVSPLIFHESVMIAVARGDNSGGESIPMLLRIPRLFDPWGGYDMIGFGDILFPGLLICFAFRYDKENKKGVVKGYFLWLIIGYGFGKYLSIVVYIIIIPLYITSLLFLTYFVLNHKLFNFRIYRLF</sequence>
<gene>
    <name evidence="15" type="ORF">CISIN_1g009527mg</name>
</gene>
<evidence type="ECO:0000313" key="16">
    <source>
        <dbReference type="Proteomes" id="UP000027120"/>
    </source>
</evidence>
<dbReference type="Proteomes" id="UP000027120">
    <property type="component" value="Unassembled WGS sequence"/>
</dbReference>
<feature type="transmembrane region" description="Helical" evidence="12">
    <location>
        <begin position="370"/>
        <end position="393"/>
    </location>
</feature>
<dbReference type="Pfam" id="PF04258">
    <property type="entry name" value="Peptidase_A22B"/>
    <property type="match status" value="1"/>
</dbReference>
<dbReference type="MEROPS" id="A22.A06"/>
<evidence type="ECO:0000256" key="3">
    <source>
        <dbReference type="ARBA" id="ARBA00006859"/>
    </source>
</evidence>
<evidence type="ECO:0000256" key="1">
    <source>
        <dbReference type="ARBA" id="ARBA00003012"/>
    </source>
</evidence>
<keyword evidence="16" id="KW-1185">Reference proteome</keyword>
<dbReference type="EMBL" id="KK785076">
    <property type="protein sequence ID" value="KDO50534.1"/>
    <property type="molecule type" value="Genomic_DNA"/>
</dbReference>
<protein>
    <recommendedName>
        <fullName evidence="14">PA domain-containing protein</fullName>
    </recommendedName>
</protein>
<comment type="similarity">
    <text evidence="3">Belongs to the peptidase A22B family.</text>
</comment>
<dbReference type="SUPFAM" id="SSF52025">
    <property type="entry name" value="PA domain"/>
    <property type="match status" value="1"/>
</dbReference>
<feature type="transmembrane region" description="Helical" evidence="12">
    <location>
        <begin position="251"/>
        <end position="269"/>
    </location>
</feature>
<reference evidence="15 16" key="1">
    <citation type="submission" date="2014-04" db="EMBL/GenBank/DDBJ databases">
        <authorList>
            <consortium name="International Citrus Genome Consortium"/>
            <person name="Gmitter F."/>
            <person name="Chen C."/>
            <person name="Farmerie W."/>
            <person name="Harkins T."/>
            <person name="Desany B."/>
            <person name="Mohiuddin M."/>
            <person name="Kodira C."/>
            <person name="Borodovsky M."/>
            <person name="Lomsadze A."/>
            <person name="Burns P."/>
            <person name="Jenkins J."/>
            <person name="Prochnik S."/>
            <person name="Shu S."/>
            <person name="Chapman J."/>
            <person name="Pitluck S."/>
            <person name="Schmutz J."/>
            <person name="Rokhsar D."/>
        </authorList>
    </citation>
    <scope>NUCLEOTIDE SEQUENCE</scope>
</reference>
<evidence type="ECO:0000256" key="10">
    <source>
        <dbReference type="ARBA" id="ARBA00023136"/>
    </source>
</evidence>
<accession>A0A067E5N9</accession>
<feature type="transmembrane region" description="Helical" evidence="12">
    <location>
        <begin position="478"/>
        <end position="499"/>
    </location>
</feature>
<keyword evidence="5 12" id="KW-0812">Transmembrane</keyword>
<keyword evidence="4" id="KW-0645">Protease</keyword>
<feature type="transmembrane region" description="Helical" evidence="12">
    <location>
        <begin position="190"/>
        <end position="212"/>
    </location>
</feature>
<evidence type="ECO:0000256" key="5">
    <source>
        <dbReference type="ARBA" id="ARBA00022692"/>
    </source>
</evidence>
<evidence type="ECO:0000313" key="15">
    <source>
        <dbReference type="EMBL" id="KDO50534.1"/>
    </source>
</evidence>
<dbReference type="InterPro" id="IPR007369">
    <property type="entry name" value="Peptidase_A22B_SPP"/>
</dbReference>
<keyword evidence="10 12" id="KW-0472">Membrane</keyword>
<feature type="transmembrane region" description="Helical" evidence="12">
    <location>
        <begin position="319"/>
        <end position="337"/>
    </location>
</feature>
<dbReference type="SMART" id="SM00730">
    <property type="entry name" value="PSN"/>
    <property type="match status" value="1"/>
</dbReference>
<keyword evidence="7" id="KW-0967">Endosome</keyword>
<dbReference type="FunFam" id="3.50.30.30:FF:000007">
    <property type="entry name" value="Signal peptide peptidase-like 3"/>
    <property type="match status" value="1"/>
</dbReference>
<keyword evidence="11" id="KW-0325">Glycoprotein</keyword>
<feature type="chain" id="PRO_5001636188" description="PA domain-containing protein" evidence="13">
    <location>
        <begin position="24"/>
        <end position="512"/>
    </location>
</feature>
<dbReference type="Gene3D" id="3.50.30.30">
    <property type="match status" value="1"/>
</dbReference>
<keyword evidence="9 12" id="KW-1133">Transmembrane helix</keyword>
<dbReference type="SMR" id="A0A067E5N9"/>
<feature type="transmembrane region" description="Helical" evidence="12">
    <location>
        <begin position="343"/>
        <end position="363"/>
    </location>
</feature>
<evidence type="ECO:0000256" key="7">
    <source>
        <dbReference type="ARBA" id="ARBA00022753"/>
    </source>
</evidence>
<feature type="transmembrane region" description="Helical" evidence="12">
    <location>
        <begin position="456"/>
        <end position="472"/>
    </location>
</feature>
<dbReference type="Pfam" id="PF02225">
    <property type="entry name" value="PA"/>
    <property type="match status" value="1"/>
</dbReference>
<evidence type="ECO:0000256" key="6">
    <source>
        <dbReference type="ARBA" id="ARBA00022729"/>
    </source>
</evidence>
<proteinExistence type="inferred from homology"/>
<dbReference type="GO" id="GO:0042500">
    <property type="term" value="F:aspartic endopeptidase activity, intramembrane cleaving"/>
    <property type="evidence" value="ECO:0007669"/>
    <property type="project" value="InterPro"/>
</dbReference>
<dbReference type="GO" id="GO:0010008">
    <property type="term" value="C:endosome membrane"/>
    <property type="evidence" value="ECO:0007669"/>
    <property type="project" value="UniProtKB-SubCell"/>
</dbReference>